<dbReference type="InterPro" id="IPR020845">
    <property type="entry name" value="AMP-binding_CS"/>
</dbReference>
<dbReference type="GO" id="GO:0016874">
    <property type="term" value="F:ligase activity"/>
    <property type="evidence" value="ECO:0007669"/>
    <property type="project" value="UniProtKB-KW"/>
</dbReference>
<dbReference type="Gene3D" id="3.30.559.10">
    <property type="entry name" value="Chloramphenicol acetyltransferase-like domain"/>
    <property type="match status" value="6"/>
</dbReference>
<dbReference type="SUPFAM" id="SSF53474">
    <property type="entry name" value="alpha/beta-Hydrolases"/>
    <property type="match status" value="1"/>
</dbReference>
<dbReference type="InterPro" id="IPR006162">
    <property type="entry name" value="Ppantetheine_attach_site"/>
</dbReference>
<dbReference type="InterPro" id="IPR020802">
    <property type="entry name" value="TesA-like"/>
</dbReference>
<dbReference type="InterPro" id="IPR036736">
    <property type="entry name" value="ACP-like_sf"/>
</dbReference>
<dbReference type="FunFam" id="3.40.50.980:FF:000002">
    <property type="entry name" value="Enterobactin synthetase component F"/>
    <property type="match status" value="1"/>
</dbReference>
<sequence length="5987" mass="645507">MARSGLADVLPLSPLQEGLLFHSLLDGGQADPYVVQLVLGLDGAVRPDRLRRAAEQVLTRHPNLRAGFVSRREGTPVQVVPRHVTVDWLEHDLSRLPEPDRDAELDRLLRADRDAGFDLTEPPLIRFILVRLAPDTHRFVVTNHHILLDGWSGPLLLRELFALYAADGDGSQLPPAPPYRDYLAWLSQRDREEARRVWREALTGLTEGTLVPTTGPGPQRAAEPARHEHVEVTLPERFTATLQDTAKSLRVTVNTAVQTCWALLLARLTGQHDVVFGGVTSGRPPVLPGIESMVGLLINTVPVRVRLDPAESLGDLAARIQREQSALADHQYLGLAELQSLAGVTELFDTAVVFENYPVDRGGVQAALDGLRISVEHAEDTMHYPLGLVAALRGDRLQLRLQYRTDTVGAQEAQRVVGRLVAALTELAHRPGRPVAGTDVLSAAERADALARGRGADVPLPPTDLARMVQDQAAQSPDAVAVVHEDATLTYAQLDDRTNRLAAHLVAKGAGPERTVAVALPRSLELVVALCAVHRTGAAYLPVDPGYPPDRIAAMLAEARPVAVLDDPASVHVPQADTGTLMPCEGSPLHPAYVIYTSGSTGRPKGVMVSHAAIVNRLRCMQDDLRLGPGDRVLQKTPSSFDVSVWEFFLPLVTGATLVLARPDGHRDPRYLAELIQRQDITTAHFVPSMLQAFLEEPEAHACTSLRRVVCSGEALPAELAQEFRRTLDADLLNYYGPTEAAVDVTGWHVRDEAVPIGRPGWNTQAYVLDAWLRPVPPGVPGELYLGGAQLARGYLDRAALTAERFVADPWTPGERLYRTGDLARQDGDGVLEFLGRTDDQVKIRGFRIELGEVETVLSRHPDVRRAVVVARGQELAAYLLVEAPVDGAEVRASAAAVLPDYMVPSTFTTLAELPLSPSGKVDRAALPAPHRTAGGRQARDPREAILCGLFAEVLGLPEAGVDDDFFALGGHSLLATRLANRIRSTLGVEVALRQLFETSTVAGLTAALNNTGAARPRIRPLPRPDRIPLSFAQRRLWFLNRLEDRSPTYNIPVVLRLAGHLDPAALHAALADVVRRHESLRTVFPATDGVPHQLVLEPEAGAPRLDIAVVDPAELDGAVRAAVAHGFDLETEPPLRTWLFTQAAGTAGGEEHVLVLLLHHIAGDGWSLKPLLDDLGAAYDARRRGAEPGWTPLPVQYADYTLWQSRLLGDQQDGTSLLAQQTRYWTAALDGVAAELELPTDRPRPPMASYRGDTVDFTFDADLHAGLTTLARTDGATLFMVLQAAFAALLTRLGAGTDIPLGTPVAGRTDDILDPLVGFFVNTLVLRTDTSDNPGFRELLARVRTTDLDAYAHQDLAFEHLVETLNPARSLSGNALFQVMFALQNVAAVTADLAGLTATPYPVHARNAKFDLFVSMAERRTATGSPDGVYGTVEYATDLFDRETVERLVAWYEAFLRAVLRDPATPIEHVDYLGPDERRDLLTARNDTARPLPDHYLHERFQQQVAAAPDALAVRCGTEQATYAQLNERSNRLARELIARGIGPEHVVALAVPRSVDMVVAMLAVQKAGAVYLPMDPAHPAERLAFLISDARPVALITRTEIAPTLPETDTPTIVLGDPAAEDGLSARASTDPVDTDRVSPIRPDNAAYIIYTSGSTGRPKGVLISYRSIINNLTGFAERFPVGPHDRVLATATIAFDIVAVDVYLPLLHGASVLIAEPETIRNPVALSGLAAASGATVLQATPSLYRTMLANAPEGLRGLRLLVGGEALTSSVAEQMGAVGSQVVNLYGPTETTVWSTLAEVDPSPTATDGPPPVGSQTQNVRMYVLDASLRPVPCGVTGELYIAGTGLGRGYLNRRPLTAERFVADPFDEPGGRMYRTGDLVRWRRGGGLAFVGRADDQVKVRGFRIELGEIEAALSRQEHIAEATVLLGRASDGERRLVGYVVPGAEWAAGRDEQEEDEQVRFWRELYDSLYTEQVADGGFWDDFTVWQSSYDGRHIPLEDMERWRSAAVDQVLRLDPRRVLEIGVGNGLLLSRLAPHCEAYWGTDFSPSVIAALQEQLRARGEDLPGVRLRVQAADDTDGLPRDFFDTIVLNSVVQYFPHAGYLVDVLRACLELLVPGGAIVLGDIRNLRLLRCLQSAVAAHRLTEESDTSSVRAVVEQKVATEEELLLAPDFFVALGRSLPGIGGVDVRLKRGRFDNELSRYRYEVVITKAPTAAQPVDRLPRLPWADLAPADAPTDAAIDTLADALRDAPTGLRVTEVPNGRLLAEFDAMSELNRGGGVARVLSELHAEAAGVDPEDLHDLGARCGFQVVTTWSAYGRDECFDAVFLPRDASAAVVPAYEGPRAGADPLVHANSPARTRRLRAFNDELRTRLRRWLPDYMIPAAFVALDQLPLTVNGKLDRRALPKPDFGALSAGRPPRTSRENVLCELFAEVLGVPKVTIDDDFFALGGHSLLATRLVSRIRTVTGTEIPIRRIFEGPTVAALSERLEAEQPARPALMRRPRPERVPLSFAQLRLWFLNRFETSSPSYNLPLVLRLHGSLDRAALRAALGDLVDRHETLRTVFPEQDGEPFQLVSPAEQARPACPVVDVDPAALPQALAAAARTPFDVTLDPPLRATLFAVAPREHVLLLVLHHIAGDGWSIGPLARDLTAAYRARLHDEEPAWPELAVSYADYALWQREVLGSTADPDSAVSRQLVYWRRTLAAAPPEMPLPVDRPRSAAAAPAGERLAFELDAALHAKLLDVARKHRASLFMVVQSALAAVLTRLGAGTDVVLGGAIAGRTEAAVENLVGFFVNTLVLRLDTSGDPSFGELLDRARQVDLAAYDNQELPFEYLVEALNPQRSLARHPLFQVMLVLQNAPRTDVTLPGVRITGEPLDVGAVNFDLGFNLAEREPVAGRPGGVAGMVEYRSDLFDRDTVERITDRLRRLLTAVAADPALPIGAVDLSGGDALDHRLRPVPADREIDLARIEEVLAQFDGVREVAAVLRDAAQPSERSVAVHVVTSQDVACDADRLRAFALQWLPEHLVPASYTVLTGTDEVTAAGADPTPWVGERTPPATPRQEILCGLFADVLGKPAVGVHDDFFALGGHSLLATRLVSRVRETLGVELPIRRLFEVPTVHGLDAVLDEHGAGRPAVVAMSRPARIPLSFAQLRLWVLHQVEGPSATYNIPFALRLTGPLDDAALRDALRDVVDRHEVLRTTFGSEAGVPHQRVRSVEDVPPGMPVRDVRTEELPAELAAASSHPFDLATEAPLRATLFRLAPEDHVLSLVVHHIAADGASLGPLGADLSTAYAARRRGTAPDWEPLAVQYADHTLWQRATLGDEDDPDSVLAQQIRYWTGALDGMPDELALPADRPRPAVAGHEGAVVEYAVSPETHRSLAELAERHGVTLFMVLHAALAAVLTRHGAGTDVPIGTPVAGRGDSVLEPLIGFFANTLVLRTDTSGDPDFVTLLDRVRRTDLAAYSHQDVPFERLVDVLGVERSLARNPLVQVMLAFDQHREAALDLDGVGVRSHPTGYAAAKYDLAVNVAERRGPDGELLGLTGALEIATELFDRRTGEELAERLVLFLDQVAADPTLRIGAARLEPATDQFPWNDTDRTVPVEHALAAFERQVRHHRDRDAVVCGEDRISYQELNERANRLAHRLIARGIGAEQIVALHLPQSIDLVVALLAVLKSGAAYLPVDPDYPPERVRLLFDRAAPTLVLAKGDVGPTTAPVLDPAQHLPNLPTHDPTDADRLVPWTPDHPAYLIHTSGSTGTPRGVLVTHRGLPGLARSLADAYQVTPDSRVLEFASPGFDVATGDLLFTLSSGAAVVLPDSDRVTAAANLAELMARHGVTHTTLTPTVAAAIQPGALPDGFVLALGSETVPGSLVNRWASTCRVLNVYGPTECTVASTITGALTDGGTPPLGRPLANTRAYVLDHALRPVLPGMVGELYLSGPGLARGYRGEPAATAGRFVADPYGARGARMYRTGDLVRRRRDGNLEFIGRADGQVKIRGHRVELGEVEQNLLGHPCVRAAAAAAFTTPTGERLAGYVVAEPGGVNLPELRGWLAERVPDHLVPTALVPVDSLPFTAHGKVDRTRLPAPLTHTDKGAGRVSDAASGTEDERILCRLIADLLGQPAPPVDGHFFELGGDSILAIQLVSRAGREGLSLTTRDVFAHPVIAELAAVARSGRRTSAVVSERGVGSVPLTPIMHWLRELGDDVADFQQSVVVPVPPGLGQEQVSLALQSVVDHHDALRMRLSRDHDTELWALDIPEPGAVTAHDLLVCVDASTLSGEDLSRLTARSVAEARARLDPDNGVMLEAAWLSSGPGATSRLALTAHHLVIDAVSWRILAADLAAAFADLTAGRPIELAPVGTSFKRWAQELVASCGNRTRLAETRYWATVLRTPDPLLGERALDPETDTVATARSLRRTAPNGTTAALLTEVPAAFHGRVTDALLTALALAVDEWRTRRDIPATSAVLVDVEGHGRVEHDGMDLTRTVGWFTTLHPVALDPGALDWAEVRRGDDGIGAAVKRVKEQLRSVPDSGIGFGLLRYLNPQTMSALARAGAPQICVNYLGRLSGSPETDVAAALPRETATRALAHAVALDTLVRDTPQGPRLVANWTWPSDLLAERDMAELADLWFEALAGIVDHARRTAGGRTPSDFPLVDLDQKQVDWIEQTWPAPADVLPLAPLQEGMLFHALLRGRSDSGDPYGDEPDGDDPYVVQTILAVPGSPSPNTLERAVQTVLDRHDALRAAFVQPPDGPWVQVIPEKVRAPWRVRTAADQAELAALAAAERREGFDPSDPPLARFLLVQMPDDGHAASERSAGHRLVVTNHHMLLDGWSLPLLLREIFAACRPGADEGRDGDGLPAPTPYRAYASWLAQQDVQAAERIWQAALSGVDGCLVVPGAGRTTGPRRELHRRLPERVAARLRDTGRTLGVTTSTMVHTAWGLVLGRLTGRWDVVFGSVVSGRPPAVPGIESMIGCLINTVPVRLRPRPGESAAKLLRRLQTEQAALGEAHHLTLAAAHRLAGVGELFDTLVAFENYPVDGGAVRTGAGEEAVRLEQARDGMHYPLGLVAAAAPDGLGLRLIHRADLIPPDRAEQVMTWLCDVLESLAADPGQPVERVAGRPVGTASAIGPAGPTPDRDPIAVFADRVAETPDHPAVVGQDHTVTYAELDAWSDRLARTLAAAGAGPESTVALLLDRTPAMIAALLGVLKAGAGYVPLDRRFPTRRMHDIITESSATVLLADGDVPADLAIPVIVPDPAEPPGDGDRADVELRPVPARALAYVMYTSGSSGRPKGVAVSRREIAWLTGQDAFRTPRRVLVHSPLAFDASTLEIWCTLLNGGCAVLAPGGDPDTAELARVIRAERVTRAWLTAGLFRILVEDEPSCFADMREVWTGGDVVPPATAKDLLRRHPGLTLMNGYGPTETTVFATAHRIPAADAVGGTVPIGQPLPGTRVRLLDDSLRPVPDGSVGEVYIAGDGVGRGYIAQPRLTAARYVAETNGSGRRMYRTGDLARLGPDGRLDYVGRVDAQLKIRGFRVEPGETETALTTHPGVAHCVVVASGEPARARLTAHVVPAAGQLPEEAELIRYAEGLLPAYQVPAVVWIRDSLPVTPNGKVDRAALGAATSGRRCVVAPANQVEEALCALYREVLDVAEVGTDDDFFDLGGDSLLAMRLIGRIRHRLGGQTTIRDLFRSPTVAGLAARHITGGAIARDTAFDTVLPLRADGTEAPVFCFPPASGLGWRYSGLIRELPRGVPIYALQARGYVDGGPLPGTVSEIAADYAARIAELSPGPYRLLGWSFGGLVAHEVARMLRDTGGKVTFLALLDTAPAGGVVTRVPDRATILRSLLESVDGPPERLPDGLTAQSAEALLREHDNPMVALLGERSSRLVEIARHFTELSATHTPGTFDGDMVFLPAARGRAEGPLTEERWRPYVTGTITTRPIDCEHHQMLDVAPLRDIGSVLREFVDDTGASA</sequence>
<dbReference type="PROSITE" id="PS00012">
    <property type="entry name" value="PHOSPHOPANTETHEINE"/>
    <property type="match status" value="5"/>
</dbReference>
<dbReference type="KEGG" id="spac:B1H29_00495"/>
<dbReference type="CDD" id="cd19543">
    <property type="entry name" value="DCL_NRPS"/>
    <property type="match status" value="1"/>
</dbReference>
<dbReference type="CDD" id="cd17646">
    <property type="entry name" value="A_NRPS_AB3403-like"/>
    <property type="match status" value="1"/>
</dbReference>
<organism evidence="10 11">
    <name type="scientific">Streptomyces pactum</name>
    <dbReference type="NCBI Taxonomy" id="68249"/>
    <lineage>
        <taxon>Bacteria</taxon>
        <taxon>Bacillati</taxon>
        <taxon>Actinomycetota</taxon>
        <taxon>Actinomycetes</taxon>
        <taxon>Kitasatosporales</taxon>
        <taxon>Streptomycetaceae</taxon>
        <taxon>Streptomyces</taxon>
    </lineage>
</organism>
<dbReference type="GO" id="GO:0043041">
    <property type="term" value="P:amino acid activation for nonribosomal peptide biosynthetic process"/>
    <property type="evidence" value="ECO:0007669"/>
    <property type="project" value="TreeGrafter"/>
</dbReference>
<dbReference type="Gene3D" id="3.30.559.30">
    <property type="entry name" value="Nonribosomal peptide synthetase, condensation domain"/>
    <property type="match status" value="6"/>
</dbReference>
<dbReference type="InterPro" id="IPR010060">
    <property type="entry name" value="NRPS_synth"/>
</dbReference>
<dbReference type="Gene3D" id="2.30.38.10">
    <property type="entry name" value="Luciferase, Domain 3"/>
    <property type="match status" value="2"/>
</dbReference>
<gene>
    <name evidence="9" type="ORF">B1H29_00495</name>
    <name evidence="10" type="ORF">B1H29_36565</name>
</gene>
<dbReference type="InterPro" id="IPR045851">
    <property type="entry name" value="AMP-bd_C_sf"/>
</dbReference>
<dbReference type="SUPFAM" id="SSF56801">
    <property type="entry name" value="Acetyl-CoA synthetase-like"/>
    <property type="match status" value="5"/>
</dbReference>
<feature type="domain" description="Carrier" evidence="8">
    <location>
        <begin position="3065"/>
        <end position="3140"/>
    </location>
</feature>
<reference evidence="10 11" key="1">
    <citation type="submission" date="2017-02" db="EMBL/GenBank/DDBJ databases">
        <title>Streptomyces pactum ACT12 Genome sequencing and assembly.</title>
        <authorList>
            <person name="Xue Q."/>
            <person name="Yan X."/>
            <person name="Jia L."/>
            <person name="Yan H."/>
        </authorList>
    </citation>
    <scope>NUCLEOTIDE SEQUENCE [LARGE SCALE GENOMIC DNA]</scope>
    <source>
        <strain evidence="10 11">ACT12</strain>
    </source>
</reference>
<evidence type="ECO:0000256" key="7">
    <source>
        <dbReference type="ARBA" id="ARBA00023194"/>
    </source>
</evidence>
<dbReference type="Pfam" id="PF00501">
    <property type="entry name" value="AMP-binding"/>
    <property type="match status" value="4"/>
</dbReference>
<dbReference type="Gene3D" id="3.40.50.1820">
    <property type="entry name" value="alpha/beta hydrolase"/>
    <property type="match status" value="1"/>
</dbReference>
<dbReference type="PANTHER" id="PTHR45527">
    <property type="entry name" value="NONRIBOSOMAL PEPTIDE SYNTHETASE"/>
    <property type="match status" value="1"/>
</dbReference>
<dbReference type="Pfam" id="PF00550">
    <property type="entry name" value="PP-binding"/>
    <property type="match status" value="5"/>
</dbReference>
<dbReference type="FunFam" id="3.30.559.30:FF:000001">
    <property type="entry name" value="Non-ribosomal peptide synthetase"/>
    <property type="match status" value="1"/>
</dbReference>
<comment type="cofactor">
    <cofactor evidence="1">
        <name>pantetheine 4'-phosphate</name>
        <dbReference type="ChEBI" id="CHEBI:47942"/>
    </cofactor>
</comment>
<dbReference type="EMBL" id="CP019724">
    <property type="protein sequence ID" value="AQS71625.1"/>
    <property type="molecule type" value="Genomic_DNA"/>
</dbReference>
<dbReference type="InterPro" id="IPR029058">
    <property type="entry name" value="AB_hydrolase_fold"/>
</dbReference>
<dbReference type="FunFam" id="3.40.50.12780:FF:000012">
    <property type="entry name" value="Non-ribosomal peptide synthetase"/>
    <property type="match status" value="3"/>
</dbReference>
<dbReference type="Gene3D" id="1.10.1200.10">
    <property type="entry name" value="ACP-like"/>
    <property type="match status" value="4"/>
</dbReference>
<dbReference type="NCBIfam" id="TIGR01720">
    <property type="entry name" value="NRPS-para261"/>
    <property type="match status" value="1"/>
</dbReference>
<comment type="similarity">
    <text evidence="2">Belongs to the ATP-dependent AMP-binding enzyme family.</text>
</comment>
<dbReference type="FunFam" id="1.10.1200.10:FF:000016">
    <property type="entry name" value="Non-ribosomal peptide synthase"/>
    <property type="match status" value="4"/>
</dbReference>
<dbReference type="GO" id="GO:0017000">
    <property type="term" value="P:antibiotic biosynthetic process"/>
    <property type="evidence" value="ECO:0007669"/>
    <property type="project" value="UniProtKB-KW"/>
</dbReference>
<dbReference type="Pfam" id="PF08242">
    <property type="entry name" value="Methyltransf_12"/>
    <property type="match status" value="1"/>
</dbReference>
<feature type="domain" description="Carrier" evidence="8">
    <location>
        <begin position="2424"/>
        <end position="2499"/>
    </location>
</feature>
<dbReference type="FunFam" id="3.30.559.10:FF:000012">
    <property type="entry name" value="Non-ribosomal peptide synthetase"/>
    <property type="match status" value="1"/>
</dbReference>
<dbReference type="InterPro" id="IPR001031">
    <property type="entry name" value="Thioesterase"/>
</dbReference>
<evidence type="ECO:0000256" key="2">
    <source>
        <dbReference type="ARBA" id="ARBA00006432"/>
    </source>
</evidence>
<feature type="domain" description="Carrier" evidence="8">
    <location>
        <begin position="4113"/>
        <end position="4187"/>
    </location>
</feature>
<dbReference type="PROSITE" id="PS50075">
    <property type="entry name" value="CARRIER"/>
    <property type="match status" value="5"/>
</dbReference>
<evidence type="ECO:0000256" key="4">
    <source>
        <dbReference type="ARBA" id="ARBA00022553"/>
    </source>
</evidence>
<dbReference type="SUPFAM" id="SSF52777">
    <property type="entry name" value="CoA-dependent acyltransferases"/>
    <property type="match status" value="12"/>
</dbReference>
<dbReference type="GO" id="GO:0009403">
    <property type="term" value="P:toxin biosynthetic process"/>
    <property type="evidence" value="ECO:0007669"/>
    <property type="project" value="UniProtKB-ARBA"/>
</dbReference>
<dbReference type="InterPro" id="IPR001242">
    <property type="entry name" value="Condensation_dom"/>
</dbReference>
<keyword evidence="4" id="KW-0597">Phosphoprotein</keyword>
<dbReference type="GO" id="GO:0005829">
    <property type="term" value="C:cytosol"/>
    <property type="evidence" value="ECO:0007669"/>
    <property type="project" value="TreeGrafter"/>
</dbReference>
<dbReference type="Gene3D" id="3.40.50.150">
    <property type="entry name" value="Vaccinia Virus protein VP39"/>
    <property type="match status" value="1"/>
</dbReference>
<accession>A0A1S6JIN8</accession>
<keyword evidence="11" id="KW-1185">Reference proteome</keyword>
<dbReference type="GO" id="GO:0072330">
    <property type="term" value="P:monocarboxylic acid biosynthetic process"/>
    <property type="evidence" value="ECO:0007669"/>
    <property type="project" value="UniProtKB-ARBA"/>
</dbReference>
<dbReference type="NCBIfam" id="TIGR01733">
    <property type="entry name" value="AA-adenyl-dom"/>
    <property type="match status" value="4"/>
</dbReference>
<dbReference type="FunFam" id="2.30.38.10:FF:000001">
    <property type="entry name" value="Non-ribosomal peptide synthetase PvdI"/>
    <property type="match status" value="2"/>
</dbReference>
<dbReference type="EMBL" id="CP019724">
    <property type="protein sequence ID" value="AQS65630.1"/>
    <property type="molecule type" value="Genomic_DNA"/>
</dbReference>
<name>A0A1S6JIN8_9ACTN</name>
<evidence type="ECO:0000259" key="8">
    <source>
        <dbReference type="PROSITE" id="PS50075"/>
    </source>
</evidence>
<evidence type="ECO:0000256" key="1">
    <source>
        <dbReference type="ARBA" id="ARBA00001957"/>
    </source>
</evidence>
<dbReference type="GO" id="GO:0031177">
    <property type="term" value="F:phosphopantetheine binding"/>
    <property type="evidence" value="ECO:0007669"/>
    <property type="project" value="InterPro"/>
</dbReference>
<dbReference type="FunFam" id="3.40.50.980:FF:000001">
    <property type="entry name" value="Non-ribosomal peptide synthetase"/>
    <property type="match status" value="2"/>
</dbReference>
<dbReference type="OrthoDB" id="2472181at2"/>
<dbReference type="SUPFAM" id="SSF53335">
    <property type="entry name" value="S-adenosyl-L-methionine-dependent methyltransferases"/>
    <property type="match status" value="1"/>
</dbReference>
<dbReference type="GO" id="GO:0008610">
    <property type="term" value="P:lipid biosynthetic process"/>
    <property type="evidence" value="ECO:0007669"/>
    <property type="project" value="UniProtKB-ARBA"/>
</dbReference>
<keyword evidence="6" id="KW-0677">Repeat</keyword>
<dbReference type="Gene3D" id="3.40.50.980">
    <property type="match status" value="4"/>
</dbReference>
<dbReference type="Pfam" id="PF00668">
    <property type="entry name" value="Condensation"/>
    <property type="match status" value="6"/>
</dbReference>
<dbReference type="InterPro" id="IPR013217">
    <property type="entry name" value="Methyltransf_12"/>
</dbReference>
<dbReference type="Gene3D" id="3.40.50.12780">
    <property type="entry name" value="N-terminal domain of ligase-like"/>
    <property type="match status" value="2"/>
</dbReference>
<dbReference type="InterPro" id="IPR000873">
    <property type="entry name" value="AMP-dep_synth/lig_dom"/>
</dbReference>
<dbReference type="Proteomes" id="UP000189443">
    <property type="component" value="Chromosome"/>
</dbReference>
<dbReference type="PANTHER" id="PTHR45527:SF1">
    <property type="entry name" value="FATTY ACID SYNTHASE"/>
    <property type="match status" value="1"/>
</dbReference>
<dbReference type="Pfam" id="PF13193">
    <property type="entry name" value="AMP-binding_C"/>
    <property type="match status" value="3"/>
</dbReference>
<dbReference type="InterPro" id="IPR010071">
    <property type="entry name" value="AA_adenyl_dom"/>
</dbReference>
<dbReference type="InterPro" id="IPR025110">
    <property type="entry name" value="AMP-bd_C"/>
</dbReference>
<dbReference type="CDD" id="cd19540">
    <property type="entry name" value="LCL_NRPS-like"/>
    <property type="match status" value="3"/>
</dbReference>
<dbReference type="InterPro" id="IPR042099">
    <property type="entry name" value="ANL_N_sf"/>
</dbReference>
<dbReference type="NCBIfam" id="NF003417">
    <property type="entry name" value="PRK04813.1"/>
    <property type="match status" value="5"/>
</dbReference>
<dbReference type="SMART" id="SM00823">
    <property type="entry name" value="PKS_PP"/>
    <property type="match status" value="5"/>
</dbReference>
<dbReference type="InterPro" id="IPR029063">
    <property type="entry name" value="SAM-dependent_MTases_sf"/>
</dbReference>
<evidence type="ECO:0000256" key="5">
    <source>
        <dbReference type="ARBA" id="ARBA00022598"/>
    </source>
</evidence>
<protein>
    <recommendedName>
        <fullName evidence="8">Carrier domain-containing protein</fullName>
    </recommendedName>
</protein>
<evidence type="ECO:0000256" key="3">
    <source>
        <dbReference type="ARBA" id="ARBA00022450"/>
    </source>
</evidence>
<dbReference type="InterPro" id="IPR009081">
    <property type="entry name" value="PP-bd_ACP"/>
</dbReference>
<evidence type="ECO:0000313" key="10">
    <source>
        <dbReference type="EMBL" id="AQS71625.1"/>
    </source>
</evidence>
<feature type="domain" description="Carrier" evidence="8">
    <location>
        <begin position="938"/>
        <end position="1013"/>
    </location>
</feature>
<evidence type="ECO:0000313" key="9">
    <source>
        <dbReference type="EMBL" id="AQS65630.1"/>
    </source>
</evidence>
<proteinExistence type="inferred from homology"/>
<dbReference type="PROSITE" id="PS00455">
    <property type="entry name" value="AMP_BINDING"/>
    <property type="match status" value="4"/>
</dbReference>
<evidence type="ECO:0000256" key="6">
    <source>
        <dbReference type="ARBA" id="ARBA00022737"/>
    </source>
</evidence>
<dbReference type="Pfam" id="PF00975">
    <property type="entry name" value="Thioesterase"/>
    <property type="match status" value="1"/>
</dbReference>
<feature type="domain" description="Carrier" evidence="8">
    <location>
        <begin position="5644"/>
        <end position="5719"/>
    </location>
</feature>
<keyword evidence="3" id="KW-0596">Phosphopantetheine</keyword>
<keyword evidence="7" id="KW-0045">Antibiotic biosynthesis</keyword>
<dbReference type="SUPFAM" id="SSF47336">
    <property type="entry name" value="ACP-like"/>
    <property type="match status" value="5"/>
</dbReference>
<dbReference type="InterPro" id="IPR020806">
    <property type="entry name" value="PKS_PP-bd"/>
</dbReference>
<dbReference type="SMART" id="SM00824">
    <property type="entry name" value="PKS_TE"/>
    <property type="match status" value="1"/>
</dbReference>
<dbReference type="InterPro" id="IPR023213">
    <property type="entry name" value="CAT-like_dom_sf"/>
</dbReference>
<dbReference type="CDD" id="cd12117">
    <property type="entry name" value="A_NRPS_Srf_like"/>
    <property type="match status" value="1"/>
</dbReference>
<dbReference type="RefSeq" id="WP_079159915.1">
    <property type="nucleotide sequence ID" value="NZ_CP019724.1"/>
</dbReference>
<dbReference type="CDD" id="cd02440">
    <property type="entry name" value="AdoMet_MTases"/>
    <property type="match status" value="1"/>
</dbReference>
<dbReference type="Gene3D" id="3.30.300.30">
    <property type="match status" value="6"/>
</dbReference>
<evidence type="ECO:0000313" key="11">
    <source>
        <dbReference type="Proteomes" id="UP000189443"/>
    </source>
</evidence>
<keyword evidence="5" id="KW-0436">Ligase</keyword>
<dbReference type="KEGG" id="spac:B1H29_36565"/>